<comment type="function">
    <text evidence="7">Sodium-phosphate symporter.</text>
</comment>
<feature type="transmembrane region" description="Helical" evidence="7">
    <location>
        <begin position="189"/>
        <end position="210"/>
    </location>
</feature>
<evidence type="ECO:0000256" key="9">
    <source>
        <dbReference type="SAM" id="SignalP"/>
    </source>
</evidence>
<feature type="transmembrane region" description="Helical" evidence="7">
    <location>
        <begin position="130"/>
        <end position="149"/>
    </location>
</feature>
<reference evidence="10 11" key="1">
    <citation type="submission" date="2024-06" db="EMBL/GenBank/DDBJ databases">
        <authorList>
            <person name="Kraege A."/>
            <person name="Thomma B."/>
        </authorList>
    </citation>
    <scope>NUCLEOTIDE SEQUENCE [LARGE SCALE GENOMIC DNA]</scope>
</reference>
<keyword evidence="5 7" id="KW-1133">Transmembrane helix</keyword>
<evidence type="ECO:0000256" key="3">
    <source>
        <dbReference type="ARBA" id="ARBA00022592"/>
    </source>
</evidence>
<feature type="signal peptide" evidence="9">
    <location>
        <begin position="1"/>
        <end position="19"/>
    </location>
</feature>
<evidence type="ECO:0000256" key="5">
    <source>
        <dbReference type="ARBA" id="ARBA00022989"/>
    </source>
</evidence>
<comment type="similarity">
    <text evidence="7">Belongs to the inorganic phosphate transporter (PiT) (TC 2.A.20) family.</text>
</comment>
<evidence type="ECO:0000256" key="4">
    <source>
        <dbReference type="ARBA" id="ARBA00022692"/>
    </source>
</evidence>
<name>A0ABP1FUZ6_9CHLO</name>
<feature type="transmembrane region" description="Helical" evidence="7">
    <location>
        <begin position="161"/>
        <end position="183"/>
    </location>
</feature>
<comment type="caution">
    <text evidence="10">The sequence shown here is derived from an EMBL/GenBank/DDBJ whole genome shotgun (WGS) entry which is preliminary data.</text>
</comment>
<feature type="region of interest" description="Disordered" evidence="8">
    <location>
        <begin position="318"/>
        <end position="374"/>
    </location>
</feature>
<evidence type="ECO:0000256" key="6">
    <source>
        <dbReference type="ARBA" id="ARBA00023136"/>
    </source>
</evidence>
<dbReference type="PANTHER" id="PTHR11101">
    <property type="entry name" value="PHOSPHATE TRANSPORTER"/>
    <property type="match status" value="1"/>
</dbReference>
<keyword evidence="11" id="KW-1185">Reference proteome</keyword>
<feature type="compositionally biased region" description="Polar residues" evidence="8">
    <location>
        <begin position="343"/>
        <end position="352"/>
    </location>
</feature>
<evidence type="ECO:0000256" key="1">
    <source>
        <dbReference type="ARBA" id="ARBA00004141"/>
    </source>
</evidence>
<dbReference type="Proteomes" id="UP001497392">
    <property type="component" value="Unassembled WGS sequence"/>
</dbReference>
<evidence type="ECO:0000256" key="7">
    <source>
        <dbReference type="RuleBase" id="RU363058"/>
    </source>
</evidence>
<keyword evidence="9" id="KW-0732">Signal</keyword>
<dbReference type="EMBL" id="CAXHTA020000007">
    <property type="protein sequence ID" value="CAL5222846.1"/>
    <property type="molecule type" value="Genomic_DNA"/>
</dbReference>
<sequence>MSSWAALLTVLSGTWTGLALGTMHQEGPNNSLKTCCIPASLGSFQGTYHCNSSVIIFQSGSAEEIVGILQEFKVVKEEGTSYSCQQWWEEQVHLGDNASVLTELNITLALHNPMPADSPSHGASINRMEAFLLGVACALAAGALLTLAATRPSMPMSAIKARGGALLGIAVVGVVGACARWGIPGGLAIAASCTWFASPAVAVGLMALMLGSIKKAGVKVNKPLERAFHLLPWLVSGTLAVTLAQVLKADLAKGWAAWLQALIAIGVGVGALAVTWGYMEQAQQEGSPQNPSENAEAQPVNRLCSGLHQDLPAPLAVPVAGASQGSGPSFQEADKAKKHPYSYEQQLKTGDQSSEEARTLYRLHLHPETQYAPK</sequence>
<protein>
    <recommendedName>
        <fullName evidence="7">Phosphate transporter</fullName>
    </recommendedName>
</protein>
<comment type="subcellular location">
    <subcellularLocation>
        <location evidence="1 7">Membrane</location>
        <topology evidence="1 7">Multi-pass membrane protein</topology>
    </subcellularLocation>
</comment>
<keyword evidence="2 7" id="KW-0813">Transport</keyword>
<evidence type="ECO:0000256" key="2">
    <source>
        <dbReference type="ARBA" id="ARBA00022448"/>
    </source>
</evidence>
<organism evidence="10 11">
    <name type="scientific">Coccomyxa viridis</name>
    <dbReference type="NCBI Taxonomy" id="1274662"/>
    <lineage>
        <taxon>Eukaryota</taxon>
        <taxon>Viridiplantae</taxon>
        <taxon>Chlorophyta</taxon>
        <taxon>core chlorophytes</taxon>
        <taxon>Trebouxiophyceae</taxon>
        <taxon>Trebouxiophyceae incertae sedis</taxon>
        <taxon>Coccomyxaceae</taxon>
        <taxon>Coccomyxa</taxon>
    </lineage>
</organism>
<proteinExistence type="inferred from homology"/>
<keyword evidence="3 7" id="KW-0592">Phosphate transport</keyword>
<keyword evidence="4 7" id="KW-0812">Transmembrane</keyword>
<dbReference type="PANTHER" id="PTHR11101:SF80">
    <property type="entry name" value="PHOSPHATE TRANSPORTER"/>
    <property type="match status" value="1"/>
</dbReference>
<keyword evidence="6 7" id="KW-0472">Membrane</keyword>
<accession>A0ABP1FUZ6</accession>
<evidence type="ECO:0000313" key="11">
    <source>
        <dbReference type="Proteomes" id="UP001497392"/>
    </source>
</evidence>
<evidence type="ECO:0000256" key="8">
    <source>
        <dbReference type="SAM" id="MobiDB-lite"/>
    </source>
</evidence>
<evidence type="ECO:0000313" key="10">
    <source>
        <dbReference type="EMBL" id="CAL5222846.1"/>
    </source>
</evidence>
<feature type="transmembrane region" description="Helical" evidence="7">
    <location>
        <begin position="255"/>
        <end position="279"/>
    </location>
</feature>
<dbReference type="Pfam" id="PF01384">
    <property type="entry name" value="PHO4"/>
    <property type="match status" value="1"/>
</dbReference>
<feature type="transmembrane region" description="Helical" evidence="7">
    <location>
        <begin position="230"/>
        <end position="249"/>
    </location>
</feature>
<dbReference type="InterPro" id="IPR001204">
    <property type="entry name" value="Phos_transporter"/>
</dbReference>
<feature type="chain" id="PRO_5047357962" description="Phosphate transporter" evidence="9">
    <location>
        <begin position="20"/>
        <end position="374"/>
    </location>
</feature>
<gene>
    <name evidence="10" type="primary">g5271</name>
    <name evidence="10" type="ORF">VP750_LOCUS4505</name>
</gene>